<name>A0ABW9LX22_9MYCO</name>
<gene>
    <name evidence="1" type="ORF">ACK4CP_19420</name>
</gene>
<evidence type="ECO:0008006" key="3">
    <source>
        <dbReference type="Google" id="ProtNLM"/>
    </source>
</evidence>
<proteinExistence type="predicted"/>
<comment type="caution">
    <text evidence="1">The sequence shown here is derived from an EMBL/GenBank/DDBJ whole genome shotgun (WGS) entry which is preliminary data.</text>
</comment>
<dbReference type="EMBL" id="JBKBDE010000006">
    <property type="protein sequence ID" value="MFN6552573.1"/>
    <property type="molecule type" value="Genomic_DNA"/>
</dbReference>
<accession>A0ABW9LX22</accession>
<organism evidence="1 2">
    <name type="scientific">Mycolicibacterium septicum</name>
    <dbReference type="NCBI Taxonomy" id="98668"/>
    <lineage>
        <taxon>Bacteria</taxon>
        <taxon>Bacillati</taxon>
        <taxon>Actinomycetota</taxon>
        <taxon>Actinomycetes</taxon>
        <taxon>Mycobacteriales</taxon>
        <taxon>Mycobacteriaceae</taxon>
        <taxon>Mycolicibacterium</taxon>
    </lineage>
</organism>
<dbReference type="InterPro" id="IPR042099">
    <property type="entry name" value="ANL_N_sf"/>
</dbReference>
<dbReference type="Gene3D" id="3.40.50.12780">
    <property type="entry name" value="N-terminal domain of ligase-like"/>
    <property type="match status" value="1"/>
</dbReference>
<dbReference type="Proteomes" id="UP001635817">
    <property type="component" value="Unassembled WGS sequence"/>
</dbReference>
<keyword evidence="2" id="KW-1185">Reference proteome</keyword>
<evidence type="ECO:0000313" key="1">
    <source>
        <dbReference type="EMBL" id="MFN6552573.1"/>
    </source>
</evidence>
<evidence type="ECO:0000313" key="2">
    <source>
        <dbReference type="Proteomes" id="UP001635817"/>
    </source>
</evidence>
<dbReference type="RefSeq" id="WP_409551031.1">
    <property type="nucleotide sequence ID" value="NZ_JBKBDE010000006.1"/>
</dbReference>
<reference evidence="1 2" key="1">
    <citation type="submission" date="2024-12" db="EMBL/GenBank/DDBJ databases">
        <title>The coexistence of Mycolicibacterium septicum and Mycolicibacterium nivoides in clinical samples.</title>
        <authorList>
            <person name="Wang C."/>
            <person name="Feng Y."/>
            <person name="Zong Z."/>
        </authorList>
    </citation>
    <scope>NUCLEOTIDE SEQUENCE [LARGE SCALE GENOMIC DNA]</scope>
    <source>
        <strain evidence="1 2">120310</strain>
    </source>
</reference>
<protein>
    <recommendedName>
        <fullName evidence="3">Acyl-protein synthetase LuxE domain-containing protein</fullName>
    </recommendedName>
</protein>
<sequence length="481" mass="53794">MTTQQSAPPDRRTVEQFMDDPIGYFGESLTRMHSVPRAELEELQRQAMAIRFGQHRGSIEIVRKLADRLGVDELHQFDDVVPLLLPHTAYKSYPAVLVDNKRFDLLTQWLGKLTSYDLSGVDTQGCTGIDDWIERLDRQTPLEVITSSGTTGTLSIIPKDKQGAREGMILWKICLFQTFGTEPTAAELNPKVDVIWPNFATGKLGHLRIADMIKGGFTGGDETKFHALYPEAIDTDLMFLASKMRAAASRGELDRLVIDPALAARKDEFIAMQARQPEDLDKFFTTITEKLSGRRVFMIGTYNLMYDVARAGLDRGISGVFAPDSAILTGGGMKGFVLPDDYMDVIRRFLGVERIQEGYGFSEQSAFHWGCSEGRYHVQPWVIPFVLDPETSEPLPRTGRQTGRAAVYDLLLKAHWGGAISGDEVTIDWDLKCPCGQTSVAFEHDIIRYSEKQGVDDDRITCAATHEVHNEAVNFMKAFES</sequence>